<keyword evidence="4" id="KW-1185">Reference proteome</keyword>
<sequence>MASKTNEHFNSSPVSLVKFRHTGVPVDYRDQNHPQYPGDHDVEALRASQSNRKKKRFWIAMCIIGVTAILALVLEGGIAFGRNHPSSFGPQGPKQTSTSIVTVVLTETVTSSTQQQSLDLYQTVTETVLITRTSTSVKITLHRPEPVPLTSDSVSLPLLPITQPPSSSMPSTEATPSKAPILQPSGKQCLDQPDRPGFMDTKERCESACNPRPEKECAKWDGGWVCLKPC</sequence>
<dbReference type="AlphaFoldDB" id="A0A9P4QX08"/>
<protein>
    <submittedName>
        <fullName evidence="3">Uncharacterized protein</fullName>
    </submittedName>
</protein>
<feature type="compositionally biased region" description="Polar residues" evidence="1">
    <location>
        <begin position="164"/>
        <end position="175"/>
    </location>
</feature>
<reference evidence="3" key="1">
    <citation type="journal article" date="2020" name="Stud. Mycol.">
        <title>101 Dothideomycetes genomes: a test case for predicting lifestyles and emergence of pathogens.</title>
        <authorList>
            <person name="Haridas S."/>
            <person name="Albert R."/>
            <person name="Binder M."/>
            <person name="Bloem J."/>
            <person name="Labutti K."/>
            <person name="Salamov A."/>
            <person name="Andreopoulos B."/>
            <person name="Baker S."/>
            <person name="Barry K."/>
            <person name="Bills G."/>
            <person name="Bluhm B."/>
            <person name="Cannon C."/>
            <person name="Castanera R."/>
            <person name="Culley D."/>
            <person name="Daum C."/>
            <person name="Ezra D."/>
            <person name="Gonzalez J."/>
            <person name="Henrissat B."/>
            <person name="Kuo A."/>
            <person name="Liang C."/>
            <person name="Lipzen A."/>
            <person name="Lutzoni F."/>
            <person name="Magnuson J."/>
            <person name="Mondo S."/>
            <person name="Nolan M."/>
            <person name="Ohm R."/>
            <person name="Pangilinan J."/>
            <person name="Park H.-J."/>
            <person name="Ramirez L."/>
            <person name="Alfaro M."/>
            <person name="Sun H."/>
            <person name="Tritt A."/>
            <person name="Yoshinaga Y."/>
            <person name="Zwiers L.-H."/>
            <person name="Turgeon B."/>
            <person name="Goodwin S."/>
            <person name="Spatafora J."/>
            <person name="Crous P."/>
            <person name="Grigoriev I."/>
        </authorList>
    </citation>
    <scope>NUCLEOTIDE SEQUENCE</scope>
    <source>
        <strain evidence="3">CBS 125425</strain>
    </source>
</reference>
<keyword evidence="2" id="KW-0472">Membrane</keyword>
<dbReference type="Proteomes" id="UP000799444">
    <property type="component" value="Unassembled WGS sequence"/>
</dbReference>
<name>A0A9P4QX08_9PLEO</name>
<proteinExistence type="predicted"/>
<keyword evidence="2" id="KW-0812">Transmembrane</keyword>
<evidence type="ECO:0000313" key="4">
    <source>
        <dbReference type="Proteomes" id="UP000799444"/>
    </source>
</evidence>
<evidence type="ECO:0000256" key="1">
    <source>
        <dbReference type="SAM" id="MobiDB-lite"/>
    </source>
</evidence>
<feature type="transmembrane region" description="Helical" evidence="2">
    <location>
        <begin position="57"/>
        <end position="80"/>
    </location>
</feature>
<keyword evidence="2" id="KW-1133">Transmembrane helix</keyword>
<organism evidence="3 4">
    <name type="scientific">Polyplosphaeria fusca</name>
    <dbReference type="NCBI Taxonomy" id="682080"/>
    <lineage>
        <taxon>Eukaryota</taxon>
        <taxon>Fungi</taxon>
        <taxon>Dikarya</taxon>
        <taxon>Ascomycota</taxon>
        <taxon>Pezizomycotina</taxon>
        <taxon>Dothideomycetes</taxon>
        <taxon>Pleosporomycetidae</taxon>
        <taxon>Pleosporales</taxon>
        <taxon>Tetraplosphaeriaceae</taxon>
        <taxon>Polyplosphaeria</taxon>
    </lineage>
</organism>
<gene>
    <name evidence="3" type="ORF">EJ04DRAFT_565962</name>
</gene>
<feature type="region of interest" description="Disordered" evidence="1">
    <location>
        <begin position="162"/>
        <end position="197"/>
    </location>
</feature>
<evidence type="ECO:0000313" key="3">
    <source>
        <dbReference type="EMBL" id="KAF2732506.1"/>
    </source>
</evidence>
<accession>A0A9P4QX08</accession>
<comment type="caution">
    <text evidence="3">The sequence shown here is derived from an EMBL/GenBank/DDBJ whole genome shotgun (WGS) entry which is preliminary data.</text>
</comment>
<dbReference type="EMBL" id="ML996176">
    <property type="protein sequence ID" value="KAF2732506.1"/>
    <property type="molecule type" value="Genomic_DNA"/>
</dbReference>
<evidence type="ECO:0000256" key="2">
    <source>
        <dbReference type="SAM" id="Phobius"/>
    </source>
</evidence>